<dbReference type="EMBL" id="GBRH01174038">
    <property type="protein sequence ID" value="JAE23858.1"/>
    <property type="molecule type" value="Transcribed_RNA"/>
</dbReference>
<reference evidence="1" key="1">
    <citation type="submission" date="2014-09" db="EMBL/GenBank/DDBJ databases">
        <authorList>
            <person name="Magalhaes I.L.F."/>
            <person name="Oliveira U."/>
            <person name="Santos F.R."/>
            <person name="Vidigal T.H.D.A."/>
            <person name="Brescovit A.D."/>
            <person name="Santos A.J."/>
        </authorList>
    </citation>
    <scope>NUCLEOTIDE SEQUENCE</scope>
    <source>
        <tissue evidence="1">Shoot tissue taken approximately 20 cm above the soil surface</tissue>
    </source>
</reference>
<dbReference type="AlphaFoldDB" id="A0A0A9GTH1"/>
<proteinExistence type="predicted"/>
<name>A0A0A9GTH1_ARUDO</name>
<organism evidence="1">
    <name type="scientific">Arundo donax</name>
    <name type="common">Giant reed</name>
    <name type="synonym">Donax arundinaceus</name>
    <dbReference type="NCBI Taxonomy" id="35708"/>
    <lineage>
        <taxon>Eukaryota</taxon>
        <taxon>Viridiplantae</taxon>
        <taxon>Streptophyta</taxon>
        <taxon>Embryophyta</taxon>
        <taxon>Tracheophyta</taxon>
        <taxon>Spermatophyta</taxon>
        <taxon>Magnoliopsida</taxon>
        <taxon>Liliopsida</taxon>
        <taxon>Poales</taxon>
        <taxon>Poaceae</taxon>
        <taxon>PACMAD clade</taxon>
        <taxon>Arundinoideae</taxon>
        <taxon>Arundineae</taxon>
        <taxon>Arundo</taxon>
    </lineage>
</organism>
<accession>A0A0A9GTH1</accession>
<reference evidence="1" key="2">
    <citation type="journal article" date="2015" name="Data Brief">
        <title>Shoot transcriptome of the giant reed, Arundo donax.</title>
        <authorList>
            <person name="Barrero R.A."/>
            <person name="Guerrero F.D."/>
            <person name="Moolhuijzen P."/>
            <person name="Goolsby J.A."/>
            <person name="Tidwell J."/>
            <person name="Bellgard S.E."/>
            <person name="Bellgard M.I."/>
        </authorList>
    </citation>
    <scope>NUCLEOTIDE SEQUENCE</scope>
    <source>
        <tissue evidence="1">Shoot tissue taken approximately 20 cm above the soil surface</tissue>
    </source>
</reference>
<protein>
    <submittedName>
        <fullName evidence="1">Uncharacterized protein</fullName>
    </submittedName>
</protein>
<evidence type="ECO:0000313" key="1">
    <source>
        <dbReference type="EMBL" id="JAE23858.1"/>
    </source>
</evidence>
<sequence>MKIKIDRISVNLMQSANAYTNWSPRPQNMLTETATKWFKFTTRCSTIQTSYHHSRLQQGQIIHLQIETQQSELKLLIDIIKVNSYKS</sequence>